<proteinExistence type="inferred from homology"/>
<dbReference type="PANTHER" id="PTHR43301:SF5">
    <property type="entry name" value="ARABINAN ENDO-1,5-ALPHA-L-ARABINOSIDASE D-RELATED"/>
    <property type="match status" value="1"/>
</dbReference>
<dbReference type="PANTHER" id="PTHR43301">
    <property type="entry name" value="ARABINAN ENDO-1,5-ALPHA-L-ARABINOSIDASE"/>
    <property type="match status" value="1"/>
</dbReference>
<dbReference type="InterPro" id="IPR006710">
    <property type="entry name" value="Glyco_hydro_43"/>
</dbReference>
<dbReference type="Proteomes" id="UP000182235">
    <property type="component" value="Unassembled WGS sequence"/>
</dbReference>
<evidence type="ECO:0000256" key="6">
    <source>
        <dbReference type="ARBA" id="ARBA00023295"/>
    </source>
</evidence>
<dbReference type="GO" id="GO:0031222">
    <property type="term" value="P:arabinan catabolic process"/>
    <property type="evidence" value="ECO:0007669"/>
    <property type="project" value="UniProtKB-UniPathway"/>
</dbReference>
<evidence type="ECO:0000256" key="2">
    <source>
        <dbReference type="ARBA" id="ARBA00004834"/>
    </source>
</evidence>
<keyword evidence="12" id="KW-1185">Reference proteome</keyword>
<dbReference type="InterPro" id="IPR023296">
    <property type="entry name" value="Glyco_hydro_beta-prop_sf"/>
</dbReference>
<accession>A0A1J9PGD7</accession>
<dbReference type="STRING" id="1447872.A0A1J9PGD7"/>
<dbReference type="InterPro" id="IPR050727">
    <property type="entry name" value="GH43_arabinanases"/>
</dbReference>
<evidence type="ECO:0000256" key="8">
    <source>
        <dbReference type="PIRSR" id="PIRSR606710-1"/>
    </source>
</evidence>
<dbReference type="SUPFAM" id="SSF75005">
    <property type="entry name" value="Arabinanase/levansucrase/invertase"/>
    <property type="match status" value="1"/>
</dbReference>
<protein>
    <recommendedName>
        <fullName evidence="4 7">Arabinan endo-1,5-alpha-L-arabinosidase</fullName>
        <ecNumber evidence="4 7">3.2.1.99</ecNumber>
    </recommendedName>
</protein>
<comment type="catalytic activity">
    <reaction evidence="1 7">
        <text>Endohydrolysis of (1-&gt;5)-alpha-arabinofuranosidic linkages in (1-&gt;5)-arabinans.</text>
        <dbReference type="EC" id="3.2.1.99"/>
    </reaction>
</comment>
<keyword evidence="6 7" id="KW-0326">Glycosidase</keyword>
<sequence>MVRLLHFLVAAGSLCAGAGAAATAPFPEKNNYPRPNEANVHAHDPNIIKDREYYHLFKGGVHISWWRAKNLNGKWEDMGHLLEGDSVIPNKKNATRPWAPSVIKRGDTFYCYYTLSGRGKRDSAIGVATTKELKKGLYWEDHGALIQTEKGEGSDVFPFTTSNAIDASVIIDGDRAYLNYGSFFSGIWQVPLAKDMKSLPNPKEPNAVQLAHKRQKPNDIEGSFMSFHDGWYYLWFSRGMCCRFNDDLTPVKGKEVYSIRVARSKNVRGPFLDKTGKRTTQGGGHKAYATNHDKTVFAPGGLGILAGENGAPDVLYYHYFNPKVSLRHEDARVGYNTLKYVNGWPVVEATK</sequence>
<feature type="active site" description="Proton donor" evidence="8">
    <location>
        <position position="221"/>
    </location>
</feature>
<feature type="chain" id="PRO_5012950183" description="Arabinan endo-1,5-alpha-L-arabinosidase" evidence="10">
    <location>
        <begin position="21"/>
        <end position="351"/>
    </location>
</feature>
<comment type="caution">
    <text evidence="11">The sequence shown here is derived from an EMBL/GenBank/DDBJ whole genome shotgun (WGS) entry which is preliminary data.</text>
</comment>
<evidence type="ECO:0000256" key="5">
    <source>
        <dbReference type="ARBA" id="ARBA00022801"/>
    </source>
</evidence>
<feature type="active site" description="Proton acceptor" evidence="8">
    <location>
        <position position="44"/>
    </location>
</feature>
<feature type="site" description="Important for catalytic activity, responsible for pKa modulation of the active site Glu and correct orientation of both the proton donor and substrate" evidence="9">
    <location>
        <position position="166"/>
    </location>
</feature>
<dbReference type="UniPathway" id="UPA00667"/>
<feature type="signal peptide" evidence="10">
    <location>
        <begin position="1"/>
        <end position="20"/>
    </location>
</feature>
<dbReference type="InterPro" id="IPR016840">
    <property type="entry name" value="Glyco_hydro_43_endo_a_Ara-ase"/>
</dbReference>
<evidence type="ECO:0000313" key="11">
    <source>
        <dbReference type="EMBL" id="OJD15488.1"/>
    </source>
</evidence>
<evidence type="ECO:0000256" key="7">
    <source>
        <dbReference type="PIRNR" id="PIRNR026534"/>
    </source>
</evidence>
<evidence type="ECO:0000256" key="10">
    <source>
        <dbReference type="SAM" id="SignalP"/>
    </source>
</evidence>
<keyword evidence="5 7" id="KW-0378">Hydrolase</keyword>
<dbReference type="GO" id="GO:0046558">
    <property type="term" value="F:arabinan endo-1,5-alpha-L-arabinosidase activity"/>
    <property type="evidence" value="ECO:0007669"/>
    <property type="project" value="UniProtKB-EC"/>
</dbReference>
<evidence type="ECO:0000313" key="12">
    <source>
        <dbReference type="Proteomes" id="UP000182235"/>
    </source>
</evidence>
<comment type="pathway">
    <text evidence="2 7">Glycan metabolism; L-arabinan degradation.</text>
</comment>
<organism evidence="11 12">
    <name type="scientific">Emergomyces pasteurianus Ep9510</name>
    <dbReference type="NCBI Taxonomy" id="1447872"/>
    <lineage>
        <taxon>Eukaryota</taxon>
        <taxon>Fungi</taxon>
        <taxon>Dikarya</taxon>
        <taxon>Ascomycota</taxon>
        <taxon>Pezizomycotina</taxon>
        <taxon>Eurotiomycetes</taxon>
        <taxon>Eurotiomycetidae</taxon>
        <taxon>Onygenales</taxon>
        <taxon>Ajellomycetaceae</taxon>
        <taxon>Emergomyces</taxon>
    </lineage>
</organism>
<gene>
    <name evidence="11" type="ORF">AJ78_04252</name>
</gene>
<comment type="similarity">
    <text evidence="3 7">Belongs to the glycosyl hydrolase 43 family.</text>
</comment>
<dbReference type="EC" id="3.2.1.99" evidence="4 7"/>
<dbReference type="OrthoDB" id="195678at2759"/>
<dbReference type="EMBL" id="LGRN01000153">
    <property type="protein sequence ID" value="OJD15488.1"/>
    <property type="molecule type" value="Genomic_DNA"/>
</dbReference>
<dbReference type="PIRSF" id="PIRSF026534">
    <property type="entry name" value="Endo_alpha-L-arabinosidase"/>
    <property type="match status" value="1"/>
</dbReference>
<keyword evidence="10" id="KW-0732">Signal</keyword>
<name>A0A1J9PGD7_9EURO</name>
<dbReference type="AlphaFoldDB" id="A0A1J9PGD7"/>
<evidence type="ECO:0000256" key="4">
    <source>
        <dbReference type="ARBA" id="ARBA00012586"/>
    </source>
</evidence>
<reference evidence="11 12" key="1">
    <citation type="submission" date="2015-07" db="EMBL/GenBank/DDBJ databases">
        <title>Emmonsia species relationships and genome sequence.</title>
        <authorList>
            <consortium name="The Broad Institute Genomics Platform"/>
            <person name="Cuomo C.A."/>
            <person name="Munoz J.F."/>
            <person name="Imamovic A."/>
            <person name="Priest M.E."/>
            <person name="Young S."/>
            <person name="Clay O.K."/>
            <person name="McEwen J.G."/>
        </authorList>
    </citation>
    <scope>NUCLEOTIDE SEQUENCE [LARGE SCALE GENOMIC DNA]</scope>
    <source>
        <strain evidence="11 12">UAMH 9510</strain>
    </source>
</reference>
<evidence type="ECO:0000256" key="3">
    <source>
        <dbReference type="ARBA" id="ARBA00009865"/>
    </source>
</evidence>
<dbReference type="Pfam" id="PF04616">
    <property type="entry name" value="Glyco_hydro_43"/>
    <property type="match status" value="1"/>
</dbReference>
<dbReference type="VEuPathDB" id="FungiDB:AJ78_04252"/>
<dbReference type="Gene3D" id="2.115.10.20">
    <property type="entry name" value="Glycosyl hydrolase domain, family 43"/>
    <property type="match status" value="1"/>
</dbReference>
<evidence type="ECO:0000256" key="9">
    <source>
        <dbReference type="PIRSR" id="PIRSR606710-2"/>
    </source>
</evidence>
<evidence type="ECO:0000256" key="1">
    <source>
        <dbReference type="ARBA" id="ARBA00000375"/>
    </source>
</evidence>